<reference evidence="3" key="2">
    <citation type="submission" date="2012-01" db="EMBL/GenBank/DDBJ databases">
        <title>Complete sequence of chromosome of Marinitoga piezophila KA3.</title>
        <authorList>
            <person name="Lucas S."/>
            <person name="Han J."/>
            <person name="Lapidus A."/>
            <person name="Cheng J.-F."/>
            <person name="Goodwin L."/>
            <person name="Pitluck S."/>
            <person name="Peters L."/>
            <person name="Mikhailova N."/>
            <person name="Teshima H."/>
            <person name="Detter J.C."/>
            <person name="Han C."/>
            <person name="Tapia R."/>
            <person name="Land M."/>
            <person name="Hauser L."/>
            <person name="Kyrpides N."/>
            <person name="Ivanova N."/>
            <person name="Pagani I."/>
            <person name="Jebbar M."/>
            <person name="Vannier P."/>
            <person name="Oger P."/>
            <person name="Cario A."/>
            <person name="Bartlett D."/>
            <person name="Noll K.M."/>
            <person name="Woyke T."/>
        </authorList>
    </citation>
    <scope>NUCLEOTIDE SEQUENCE [LARGE SCALE GENOMIC DNA]</scope>
    <source>
        <strain evidence="3">DSM 14283 / JCM 11233 / KA3</strain>
    </source>
</reference>
<dbReference type="InterPro" id="IPR036249">
    <property type="entry name" value="Thioredoxin-like_sf"/>
</dbReference>
<dbReference type="EMBL" id="CP003257">
    <property type="protein sequence ID" value="AEX84938.1"/>
    <property type="molecule type" value="Genomic_DNA"/>
</dbReference>
<sequence>MIKAMYFANKTCRTCKALWPKVEALMAENNIEVEYVDIDEKMEVAGQMLVFSVPTLVFVDEDNKEITRFYRNFGMHEVQAFVDRYMEIINS</sequence>
<dbReference type="Proteomes" id="UP000007161">
    <property type="component" value="Chromosome"/>
</dbReference>
<protein>
    <submittedName>
        <fullName evidence="2">Thioredoxin domain-containing protein</fullName>
    </submittedName>
</protein>
<dbReference type="Pfam" id="PF00085">
    <property type="entry name" value="Thioredoxin"/>
    <property type="match status" value="1"/>
</dbReference>
<organism evidence="2 3">
    <name type="scientific">Marinitoga piezophila (strain DSM 14283 / JCM 11233 / KA3)</name>
    <dbReference type="NCBI Taxonomy" id="443254"/>
    <lineage>
        <taxon>Bacteria</taxon>
        <taxon>Thermotogati</taxon>
        <taxon>Thermotogota</taxon>
        <taxon>Thermotogae</taxon>
        <taxon>Petrotogales</taxon>
        <taxon>Petrotogaceae</taxon>
        <taxon>Marinitoga</taxon>
    </lineage>
</organism>
<dbReference type="AlphaFoldDB" id="H2J580"/>
<evidence type="ECO:0000313" key="3">
    <source>
        <dbReference type="Proteomes" id="UP000007161"/>
    </source>
</evidence>
<evidence type="ECO:0000313" key="2">
    <source>
        <dbReference type="EMBL" id="AEX84938.1"/>
    </source>
</evidence>
<dbReference type="InterPro" id="IPR013766">
    <property type="entry name" value="Thioredoxin_domain"/>
</dbReference>
<dbReference type="eggNOG" id="COG0526">
    <property type="taxonomic scope" value="Bacteria"/>
</dbReference>
<dbReference type="KEGG" id="mpz:Marpi_0496"/>
<evidence type="ECO:0000259" key="1">
    <source>
        <dbReference type="Pfam" id="PF00085"/>
    </source>
</evidence>
<dbReference type="HOGENOM" id="CLU_090389_16_1_0"/>
<dbReference type="CDD" id="cd02947">
    <property type="entry name" value="TRX_family"/>
    <property type="match status" value="1"/>
</dbReference>
<dbReference type="Gene3D" id="3.40.30.10">
    <property type="entry name" value="Glutaredoxin"/>
    <property type="match status" value="1"/>
</dbReference>
<proteinExistence type="predicted"/>
<dbReference type="SUPFAM" id="SSF52833">
    <property type="entry name" value="Thioredoxin-like"/>
    <property type="match status" value="1"/>
</dbReference>
<dbReference type="OrthoDB" id="48747at2"/>
<accession>H2J580</accession>
<dbReference type="RefSeq" id="WP_014296010.1">
    <property type="nucleotide sequence ID" value="NC_016751.1"/>
</dbReference>
<gene>
    <name evidence="2" type="ordered locus">Marpi_0496</name>
</gene>
<keyword evidence="3" id="KW-1185">Reference proteome</keyword>
<feature type="domain" description="Thioredoxin" evidence="1">
    <location>
        <begin position="6"/>
        <end position="66"/>
    </location>
</feature>
<dbReference type="STRING" id="443254.Marpi_0496"/>
<reference evidence="2 3" key="1">
    <citation type="journal article" date="2012" name="J. Bacteriol.">
        <title>Complete Genome Sequence of the Thermophilic, Piezophilic, Heterotrophic Bacterium Marinitoga piezophila KA3.</title>
        <authorList>
            <person name="Lucas S."/>
            <person name="Han J."/>
            <person name="Lapidus A."/>
            <person name="Cheng J.F."/>
            <person name="Goodwin L.A."/>
            <person name="Pitluck S."/>
            <person name="Peters L."/>
            <person name="Mikhailova N."/>
            <person name="Teshima H."/>
            <person name="Detter J.C."/>
            <person name="Han C."/>
            <person name="Tapia R."/>
            <person name="Land M."/>
            <person name="Hauser L."/>
            <person name="Kyrpides N.C."/>
            <person name="Ivanova N."/>
            <person name="Pagani I."/>
            <person name="Vannier P."/>
            <person name="Oger P."/>
            <person name="Bartlett D.H."/>
            <person name="Noll K.M."/>
            <person name="Woyke T."/>
            <person name="Jebbar M."/>
        </authorList>
    </citation>
    <scope>NUCLEOTIDE SEQUENCE [LARGE SCALE GENOMIC DNA]</scope>
    <source>
        <strain evidence="3">DSM 14283 / JCM 11233 / KA3</strain>
    </source>
</reference>
<name>H2J580_MARPK</name>